<gene>
    <name evidence="1" type="ORF">XBI1_1570090</name>
</gene>
<evidence type="ECO:0000313" key="1">
    <source>
        <dbReference type="EMBL" id="CDH31616.1"/>
    </source>
</evidence>
<proteinExistence type="predicted"/>
<sequence>MEIRYIASMRNCGIFHFVSEIFSNEIYKIKSLFVFIIYLNDFTNSDYYIFNSDAVFNINITLVCDLYLKF</sequence>
<accession>A0A077QH62</accession>
<protein>
    <submittedName>
        <fullName evidence="1">Uncharacterized protein</fullName>
    </submittedName>
</protein>
<dbReference type="EMBL" id="CBTB010000065">
    <property type="protein sequence ID" value="CDH31616.1"/>
    <property type="molecule type" value="Genomic_DNA"/>
</dbReference>
<dbReference type="HOGENOM" id="CLU_2756891_0_0_6"/>
<comment type="caution">
    <text evidence="1">The sequence shown here is derived from an EMBL/GenBank/DDBJ whole genome shotgun (WGS) entry which is preliminary data.</text>
</comment>
<dbReference type="Proteomes" id="UP000028480">
    <property type="component" value="Unassembled WGS sequence"/>
</dbReference>
<reference evidence="1" key="1">
    <citation type="submission" date="2013-07" db="EMBL/GenBank/DDBJ databases">
        <title>Sub-species coevolution in mutualistic symbiosis.</title>
        <authorList>
            <person name="Murfin K."/>
            <person name="Klassen J."/>
            <person name="Lee M."/>
            <person name="Forst S."/>
            <person name="Stock P."/>
            <person name="Goodrich-Blair H."/>
        </authorList>
    </citation>
    <scope>NUCLEOTIDE SEQUENCE [LARGE SCALE GENOMIC DNA]</scope>
    <source>
        <strain evidence="1">Intermedium</strain>
    </source>
</reference>
<organism evidence="1 2">
    <name type="scientific">Xenorhabdus bovienii str. Intermedium</name>
    <dbReference type="NCBI Taxonomy" id="1379677"/>
    <lineage>
        <taxon>Bacteria</taxon>
        <taxon>Pseudomonadati</taxon>
        <taxon>Pseudomonadota</taxon>
        <taxon>Gammaproteobacteria</taxon>
        <taxon>Enterobacterales</taxon>
        <taxon>Morganellaceae</taxon>
        <taxon>Xenorhabdus</taxon>
    </lineage>
</organism>
<dbReference type="AlphaFoldDB" id="A0A077QH62"/>
<name>A0A077QH62_XENBV</name>
<evidence type="ECO:0000313" key="2">
    <source>
        <dbReference type="Proteomes" id="UP000028480"/>
    </source>
</evidence>